<comment type="caution">
    <text evidence="3">The sequence shown here is derived from an EMBL/GenBank/DDBJ whole genome shotgun (WGS) entry which is preliminary data.</text>
</comment>
<gene>
    <name evidence="3" type="ORF">BV898_11659</name>
</gene>
<protein>
    <recommendedName>
        <fullName evidence="2">Methyltransferase domain-containing protein</fullName>
    </recommendedName>
</protein>
<feature type="domain" description="Methyltransferase" evidence="2">
    <location>
        <begin position="126"/>
        <end position="276"/>
    </location>
</feature>
<reference evidence="4" key="1">
    <citation type="submission" date="2017-01" db="EMBL/GenBank/DDBJ databases">
        <title>Comparative genomics of anhydrobiosis in the tardigrade Hypsibius dujardini.</title>
        <authorList>
            <person name="Yoshida Y."/>
            <person name="Koutsovoulos G."/>
            <person name="Laetsch D."/>
            <person name="Stevens L."/>
            <person name="Kumar S."/>
            <person name="Horikawa D."/>
            <person name="Ishino K."/>
            <person name="Komine S."/>
            <person name="Tomita M."/>
            <person name="Blaxter M."/>
            <person name="Arakawa K."/>
        </authorList>
    </citation>
    <scope>NUCLEOTIDE SEQUENCE [LARGE SCALE GENOMIC DNA]</scope>
    <source>
        <strain evidence="4">Z151</strain>
    </source>
</reference>
<dbReference type="OrthoDB" id="10258156at2759"/>
<proteinExistence type="predicted"/>
<dbReference type="EMBL" id="MTYJ01000109">
    <property type="protein sequence ID" value="OQV14188.1"/>
    <property type="molecule type" value="Genomic_DNA"/>
</dbReference>
<dbReference type="Proteomes" id="UP000192578">
    <property type="component" value="Unassembled WGS sequence"/>
</dbReference>
<dbReference type="InterPro" id="IPR029063">
    <property type="entry name" value="SAM-dependent_MTases_sf"/>
</dbReference>
<name>A0A1W0WG63_HYPEX</name>
<dbReference type="PANTHER" id="PTHR12496:SF0">
    <property type="entry name" value="METHYLTRANSFERASE DOMAIN-CONTAINING PROTEIN"/>
    <property type="match status" value="1"/>
</dbReference>
<evidence type="ECO:0000259" key="2">
    <source>
        <dbReference type="Pfam" id="PF13679"/>
    </source>
</evidence>
<dbReference type="CDD" id="cd02440">
    <property type="entry name" value="AdoMet_MTases"/>
    <property type="match status" value="1"/>
</dbReference>
<evidence type="ECO:0000256" key="1">
    <source>
        <dbReference type="SAM" id="MobiDB-lite"/>
    </source>
</evidence>
<organism evidence="3 4">
    <name type="scientific">Hypsibius exemplaris</name>
    <name type="common">Freshwater tardigrade</name>
    <dbReference type="NCBI Taxonomy" id="2072580"/>
    <lineage>
        <taxon>Eukaryota</taxon>
        <taxon>Metazoa</taxon>
        <taxon>Ecdysozoa</taxon>
        <taxon>Tardigrada</taxon>
        <taxon>Eutardigrada</taxon>
        <taxon>Parachela</taxon>
        <taxon>Hypsibioidea</taxon>
        <taxon>Hypsibiidae</taxon>
        <taxon>Hypsibius</taxon>
    </lineage>
</organism>
<sequence length="483" mass="54578">MRPNDARTLCLAKAHHPAEKHHPHEGRTRLTRFLTDRVYQKLPHEWLQAFNNLSNEELRIQLENWTENGSQAVHNTFPDSFRSFLQDVQRLSLDRQSDCCAEEVDYGTGAKELEVPNHLTYGMSVKKLHEVSRMAVSVNELCQENGIRTIVDLGAGLGYLDCVLSEVLGYKVVAVESNESRTGSAKERAVRHSRKHPDQSTGSLHYATLRIGGSGDQDTTENLRTILADCDVGDEPICLIGLHCCGDLTPLFLQTFHQLGNATAFICVGCCYHLMTPAVDRSEIQFCPLSWSAKEMKRRLWLTNDLLLTVPSLRLASQETRVTPCLDELDTQVEGHFFRAVLESVADEFGVLLRRNKRHPGAATNNGGRDFESQLTDLARNYCFTGTGTKSIDLDSLHTEMRERKMQFKELLPSFRLFRILQGLMQGVLETFIAVDRYLHVKEDLHVLDARCNRDKTRSSSAIQPNKLDKIIQNSESLRSITA</sequence>
<feature type="region of interest" description="Disordered" evidence="1">
    <location>
        <begin position="183"/>
        <end position="202"/>
    </location>
</feature>
<evidence type="ECO:0000313" key="3">
    <source>
        <dbReference type="EMBL" id="OQV14188.1"/>
    </source>
</evidence>
<dbReference type="SUPFAM" id="SSF53335">
    <property type="entry name" value="S-adenosyl-L-methionine-dependent methyltransferases"/>
    <property type="match status" value="1"/>
</dbReference>
<keyword evidence="4" id="KW-1185">Reference proteome</keyword>
<dbReference type="Pfam" id="PF13679">
    <property type="entry name" value="Methyltransf_32"/>
    <property type="match status" value="1"/>
</dbReference>
<evidence type="ECO:0000313" key="4">
    <source>
        <dbReference type="Proteomes" id="UP000192578"/>
    </source>
</evidence>
<accession>A0A1W0WG63</accession>
<dbReference type="PANTHER" id="PTHR12496">
    <property type="entry name" value="CGI-41 METHYLTRANSFERASE"/>
    <property type="match status" value="1"/>
</dbReference>
<dbReference type="AlphaFoldDB" id="A0A1W0WG63"/>
<dbReference type="InterPro" id="IPR025714">
    <property type="entry name" value="Methyltranfer_dom"/>
</dbReference>
<dbReference type="InterPro" id="IPR052220">
    <property type="entry name" value="METTL25"/>
</dbReference>